<dbReference type="GO" id="GO:0005975">
    <property type="term" value="P:carbohydrate metabolic process"/>
    <property type="evidence" value="ECO:0007669"/>
    <property type="project" value="InterPro"/>
</dbReference>
<dbReference type="InterPro" id="IPR005501">
    <property type="entry name" value="LamB/YcsF/PxpA-like"/>
</dbReference>
<dbReference type="Pfam" id="PF03746">
    <property type="entry name" value="LamB_YcsF"/>
    <property type="match status" value="1"/>
</dbReference>
<organism evidence="2 3">
    <name type="scientific">Candidatus Eubacterium avistercoris</name>
    <dbReference type="NCBI Taxonomy" id="2838567"/>
    <lineage>
        <taxon>Bacteria</taxon>
        <taxon>Bacillati</taxon>
        <taxon>Bacillota</taxon>
        <taxon>Clostridia</taxon>
        <taxon>Eubacteriales</taxon>
        <taxon>Eubacteriaceae</taxon>
        <taxon>Eubacterium</taxon>
    </lineage>
</organism>
<accession>A0A9D2IFQ3</accession>
<dbReference type="InterPro" id="IPR011330">
    <property type="entry name" value="Glyco_hydro/deAcase_b/a-brl"/>
</dbReference>
<dbReference type="CDD" id="cd10787">
    <property type="entry name" value="LamB_YcsF_like"/>
    <property type="match status" value="1"/>
</dbReference>
<dbReference type="NCBIfam" id="NF003816">
    <property type="entry name" value="PRK05406.1-5"/>
    <property type="match status" value="1"/>
</dbReference>
<reference evidence="2" key="1">
    <citation type="journal article" date="2021" name="PeerJ">
        <title>Extensive microbial diversity within the chicken gut microbiome revealed by metagenomics and culture.</title>
        <authorList>
            <person name="Gilroy R."/>
            <person name="Ravi A."/>
            <person name="Getino M."/>
            <person name="Pursley I."/>
            <person name="Horton D.L."/>
            <person name="Alikhan N.F."/>
            <person name="Baker D."/>
            <person name="Gharbi K."/>
            <person name="Hall N."/>
            <person name="Watson M."/>
            <person name="Adriaenssens E.M."/>
            <person name="Foster-Nyarko E."/>
            <person name="Jarju S."/>
            <person name="Secka A."/>
            <person name="Antonio M."/>
            <person name="Oren A."/>
            <person name="Chaudhuri R.R."/>
            <person name="La Ragione R."/>
            <person name="Hildebrand F."/>
            <person name="Pallen M.J."/>
        </authorList>
    </citation>
    <scope>NUCLEOTIDE SEQUENCE</scope>
    <source>
        <strain evidence="2">CHK192-9172</strain>
    </source>
</reference>
<dbReference type="GO" id="GO:0005524">
    <property type="term" value="F:ATP binding"/>
    <property type="evidence" value="ECO:0007669"/>
    <property type="project" value="UniProtKB-UniRule"/>
</dbReference>
<dbReference type="Proteomes" id="UP000824024">
    <property type="component" value="Unassembled WGS sequence"/>
</dbReference>
<evidence type="ECO:0000313" key="3">
    <source>
        <dbReference type="Proteomes" id="UP000824024"/>
    </source>
</evidence>
<comment type="caution">
    <text evidence="2">The sequence shown here is derived from an EMBL/GenBank/DDBJ whole genome shotgun (WGS) entry which is preliminary data.</text>
</comment>
<dbReference type="AlphaFoldDB" id="A0A9D2IFQ3"/>
<comment type="catalytic activity">
    <reaction evidence="1">
        <text>5-oxo-L-proline + ATP + 2 H2O = L-glutamate + ADP + phosphate + H(+)</text>
        <dbReference type="Rhea" id="RHEA:10348"/>
        <dbReference type="ChEBI" id="CHEBI:15377"/>
        <dbReference type="ChEBI" id="CHEBI:15378"/>
        <dbReference type="ChEBI" id="CHEBI:29985"/>
        <dbReference type="ChEBI" id="CHEBI:30616"/>
        <dbReference type="ChEBI" id="CHEBI:43474"/>
        <dbReference type="ChEBI" id="CHEBI:58402"/>
        <dbReference type="ChEBI" id="CHEBI:456216"/>
        <dbReference type="EC" id="3.5.2.9"/>
    </reaction>
</comment>
<gene>
    <name evidence="1" type="primary">pxpA</name>
    <name evidence="2" type="ORF">IAA08_05515</name>
</gene>
<dbReference type="PANTHER" id="PTHR30292">
    <property type="entry name" value="UNCHARACTERIZED PROTEIN YBGL-RELATED"/>
    <property type="match status" value="1"/>
</dbReference>
<dbReference type="NCBIfam" id="NF003814">
    <property type="entry name" value="PRK05406.1-3"/>
    <property type="match status" value="1"/>
</dbReference>
<sequence>MYQVDLNSDLGESFGHYRIGMDDRIIPLISSANVACGFHASDPVVMMNTIELVKGAGCNIGAHPGFPDLMGFGRRNMSLTADEIKAYTLYQISALAGMCSARGLSLQHVKPHGAMYNMAAKDYEMSKAICEAVAEFDPGLIILGLSGSETIRAAKDCGLKTALEVFADRAYEEDGSLVDRRKPGAVIRDEQEAIERVIRMVKEGKVAAVTGKDIPIRADSVCVHGDGEKALLFVEKIKKALSEEGIEIRPLREICG</sequence>
<evidence type="ECO:0000256" key="1">
    <source>
        <dbReference type="HAMAP-Rule" id="MF_00691"/>
    </source>
</evidence>
<comment type="function">
    <text evidence="1">Catalyzes the cleavage of 5-oxoproline to form L-glutamate coupled to the hydrolysis of ATP to ADP and inorganic phosphate.</text>
</comment>
<dbReference type="EMBL" id="DXCH01000154">
    <property type="protein sequence ID" value="HIZ07377.1"/>
    <property type="molecule type" value="Genomic_DNA"/>
</dbReference>
<dbReference type="SUPFAM" id="SSF88713">
    <property type="entry name" value="Glycoside hydrolase/deacetylase"/>
    <property type="match status" value="1"/>
</dbReference>
<keyword evidence="1" id="KW-0067">ATP-binding</keyword>
<dbReference type="HAMAP" id="MF_00691">
    <property type="entry name" value="PxpA"/>
    <property type="match status" value="1"/>
</dbReference>
<comment type="similarity">
    <text evidence="1">Belongs to the LamB/PxpA family.</text>
</comment>
<dbReference type="GO" id="GO:0017168">
    <property type="term" value="F:5-oxoprolinase (ATP-hydrolyzing) activity"/>
    <property type="evidence" value="ECO:0007669"/>
    <property type="project" value="UniProtKB-UniRule"/>
</dbReference>
<comment type="subunit">
    <text evidence="1">Forms a complex composed of PxpA, PxpB and PxpC.</text>
</comment>
<name>A0A9D2IFQ3_9FIRM</name>
<keyword evidence="1" id="KW-0547">Nucleotide-binding</keyword>
<evidence type="ECO:0000313" key="2">
    <source>
        <dbReference type="EMBL" id="HIZ07377.1"/>
    </source>
</evidence>
<dbReference type="EC" id="3.5.2.9" evidence="1"/>
<proteinExistence type="inferred from homology"/>
<reference evidence="2" key="2">
    <citation type="submission" date="2021-04" db="EMBL/GenBank/DDBJ databases">
        <authorList>
            <person name="Gilroy R."/>
        </authorList>
    </citation>
    <scope>NUCLEOTIDE SEQUENCE</scope>
    <source>
        <strain evidence="2">CHK192-9172</strain>
    </source>
</reference>
<protein>
    <recommendedName>
        <fullName evidence="1">5-oxoprolinase subunit A</fullName>
        <shortName evidence="1">5-OPase subunit A</shortName>
        <ecNumber evidence="1">3.5.2.9</ecNumber>
    </recommendedName>
    <alternativeName>
        <fullName evidence="1">5-oxoprolinase (ATP-hydrolyzing) subunit A</fullName>
    </alternativeName>
</protein>
<dbReference type="Gene3D" id="3.20.20.370">
    <property type="entry name" value="Glycoside hydrolase/deacetylase"/>
    <property type="match status" value="1"/>
</dbReference>
<dbReference type="PANTHER" id="PTHR30292:SF0">
    <property type="entry name" value="5-OXOPROLINASE SUBUNIT A"/>
    <property type="match status" value="1"/>
</dbReference>
<keyword evidence="1" id="KW-0378">Hydrolase</keyword>